<evidence type="ECO:0000256" key="5">
    <source>
        <dbReference type="ARBA" id="ARBA00022692"/>
    </source>
</evidence>
<sequence length="400" mass="44539">MADRARRGETGRVAESRVQTVRQLAWVTLRAAGQQWAAYRWAVSVAWQSSPDAKSIPDTLMKMASAILRQELVGGRYFRLATVHNIYRILQPTRHSASLSPGVGVQASRVWVGSGWTGVCGEQAVGSRASCVPQDPRRYVYRWLVTSEDHDKATSLASWQVKVKESTKIKEAGQDLLEDFKETRAKVKEKMDEIVERENIWTVPNLLCVSRIALSPYLCYLVLVADHQWALGLFLMAGATDMLDGWIARTFPSQASNLGSFLDPLADKVLVAMLFLSLTYMDLIPLPLTGLIIYRDVLIVGGASYVRYKSLPPPRTLFRYFDASHATARLAPTAISKFNTAVQLSLITAALAAPIFALTDHVAFKALWWLTAATTLSSGLSYIFSRDTYKFLRTMDKPAE</sequence>
<dbReference type="GO" id="GO:0043337">
    <property type="term" value="F:cardiolipin synthase (CMP-forming)"/>
    <property type="evidence" value="ECO:0007669"/>
    <property type="project" value="UniProtKB-EC"/>
</dbReference>
<dbReference type="InterPro" id="IPR050324">
    <property type="entry name" value="CDP-alcohol_PTase-I"/>
</dbReference>
<comment type="catalytic activity">
    <reaction evidence="14">
        <text>a CDP-1,2-diacyl-sn-glycerol + a 1,2-diacyl-sn-glycero-3-phospho-(1'-sn-glycerol) = a cardiolipin + CMP + H(+)</text>
        <dbReference type="Rhea" id="RHEA:32931"/>
        <dbReference type="ChEBI" id="CHEBI:15378"/>
        <dbReference type="ChEBI" id="CHEBI:58332"/>
        <dbReference type="ChEBI" id="CHEBI:60377"/>
        <dbReference type="ChEBI" id="CHEBI:62237"/>
        <dbReference type="ChEBI" id="CHEBI:64716"/>
        <dbReference type="EC" id="2.7.8.41"/>
    </reaction>
</comment>
<dbReference type="AlphaFoldDB" id="A0AAW0TAY7"/>
<comment type="similarity">
    <text evidence="2">Belongs to the CDP-alcohol phosphatidyltransferase class-I family.</text>
</comment>
<name>A0AAW0TAY7_SCYPA</name>
<dbReference type="Proteomes" id="UP001487740">
    <property type="component" value="Unassembled WGS sequence"/>
</dbReference>
<protein>
    <recommendedName>
        <fullName evidence="13">cardiolipin synthase (CMP-forming)</fullName>
        <ecNumber evidence="13">2.7.8.41</ecNumber>
    </recommendedName>
</protein>
<evidence type="ECO:0000256" key="15">
    <source>
        <dbReference type="SAM" id="Phobius"/>
    </source>
</evidence>
<keyword evidence="4" id="KW-0808">Transferase</keyword>
<organism evidence="16 17">
    <name type="scientific">Scylla paramamosain</name>
    <name type="common">Mud crab</name>
    <dbReference type="NCBI Taxonomy" id="85552"/>
    <lineage>
        <taxon>Eukaryota</taxon>
        <taxon>Metazoa</taxon>
        <taxon>Ecdysozoa</taxon>
        <taxon>Arthropoda</taxon>
        <taxon>Crustacea</taxon>
        <taxon>Multicrustacea</taxon>
        <taxon>Malacostraca</taxon>
        <taxon>Eumalacostraca</taxon>
        <taxon>Eucarida</taxon>
        <taxon>Decapoda</taxon>
        <taxon>Pleocyemata</taxon>
        <taxon>Brachyura</taxon>
        <taxon>Eubrachyura</taxon>
        <taxon>Portunoidea</taxon>
        <taxon>Portunidae</taxon>
        <taxon>Portuninae</taxon>
        <taxon>Scylla</taxon>
    </lineage>
</organism>
<keyword evidence="5 15" id="KW-0812">Transmembrane</keyword>
<keyword evidence="8" id="KW-0443">Lipid metabolism</keyword>
<feature type="transmembrane region" description="Helical" evidence="15">
    <location>
        <begin position="269"/>
        <end position="294"/>
    </location>
</feature>
<dbReference type="InterPro" id="IPR043130">
    <property type="entry name" value="CDP-OH_PTrfase_TM_dom"/>
</dbReference>
<feature type="transmembrane region" description="Helical" evidence="15">
    <location>
        <begin position="366"/>
        <end position="385"/>
    </location>
</feature>
<dbReference type="Gene3D" id="1.20.120.1760">
    <property type="match status" value="1"/>
</dbReference>
<keyword evidence="11" id="KW-0594">Phospholipid biosynthesis</keyword>
<evidence type="ECO:0000256" key="11">
    <source>
        <dbReference type="ARBA" id="ARBA00023209"/>
    </source>
</evidence>
<evidence type="ECO:0000256" key="3">
    <source>
        <dbReference type="ARBA" id="ARBA00022516"/>
    </source>
</evidence>
<evidence type="ECO:0000256" key="4">
    <source>
        <dbReference type="ARBA" id="ARBA00022679"/>
    </source>
</evidence>
<keyword evidence="10 15" id="KW-0472">Membrane</keyword>
<gene>
    <name evidence="16" type="ORF">O3P69_015774</name>
</gene>
<keyword evidence="6" id="KW-0999">Mitochondrion inner membrane</keyword>
<evidence type="ECO:0000256" key="12">
    <source>
        <dbReference type="ARBA" id="ARBA00023264"/>
    </source>
</evidence>
<accession>A0AAW0TAY7</accession>
<comment type="caution">
    <text evidence="16">The sequence shown here is derived from an EMBL/GenBank/DDBJ whole genome shotgun (WGS) entry which is preliminary data.</text>
</comment>
<evidence type="ECO:0000256" key="14">
    <source>
        <dbReference type="ARBA" id="ARBA00047433"/>
    </source>
</evidence>
<dbReference type="PANTHER" id="PTHR14269">
    <property type="entry name" value="CDP-DIACYLGLYCEROL--GLYCEROL-3-PHOSPHATE 3-PHOSPHATIDYLTRANSFERASE-RELATED"/>
    <property type="match status" value="1"/>
</dbReference>
<dbReference type="Pfam" id="PF01066">
    <property type="entry name" value="CDP-OH_P_transf"/>
    <property type="match status" value="1"/>
</dbReference>
<dbReference type="GO" id="GO:0032049">
    <property type="term" value="P:cardiolipin biosynthetic process"/>
    <property type="evidence" value="ECO:0007669"/>
    <property type="project" value="TreeGrafter"/>
</dbReference>
<evidence type="ECO:0000256" key="8">
    <source>
        <dbReference type="ARBA" id="ARBA00023098"/>
    </source>
</evidence>
<evidence type="ECO:0000313" key="16">
    <source>
        <dbReference type="EMBL" id="KAK8383542.1"/>
    </source>
</evidence>
<evidence type="ECO:0000256" key="7">
    <source>
        <dbReference type="ARBA" id="ARBA00022989"/>
    </source>
</evidence>
<keyword evidence="3" id="KW-0444">Lipid biosynthesis</keyword>
<dbReference type="InterPro" id="IPR000462">
    <property type="entry name" value="CDP-OH_P_trans"/>
</dbReference>
<evidence type="ECO:0000256" key="2">
    <source>
        <dbReference type="ARBA" id="ARBA00010441"/>
    </source>
</evidence>
<comment type="subcellular location">
    <subcellularLocation>
        <location evidence="1">Mitochondrion inner membrane</location>
        <topology evidence="1">Multi-pass membrane protein</topology>
    </subcellularLocation>
</comment>
<evidence type="ECO:0000256" key="10">
    <source>
        <dbReference type="ARBA" id="ARBA00023136"/>
    </source>
</evidence>
<evidence type="ECO:0000256" key="9">
    <source>
        <dbReference type="ARBA" id="ARBA00023128"/>
    </source>
</evidence>
<keyword evidence="17" id="KW-1185">Reference proteome</keyword>
<dbReference type="PANTHER" id="PTHR14269:SF60">
    <property type="entry name" value="CARDIOLIPIN SYNTHASE (CMP-FORMING)"/>
    <property type="match status" value="1"/>
</dbReference>
<evidence type="ECO:0000256" key="6">
    <source>
        <dbReference type="ARBA" id="ARBA00022792"/>
    </source>
</evidence>
<keyword evidence="12" id="KW-1208">Phospholipid metabolism</keyword>
<evidence type="ECO:0000256" key="13">
    <source>
        <dbReference type="ARBA" id="ARBA00039001"/>
    </source>
</evidence>
<dbReference type="GO" id="GO:0005743">
    <property type="term" value="C:mitochondrial inner membrane"/>
    <property type="evidence" value="ECO:0007669"/>
    <property type="project" value="UniProtKB-SubCell"/>
</dbReference>
<keyword evidence="7 15" id="KW-1133">Transmembrane helix</keyword>
<dbReference type="EC" id="2.7.8.41" evidence="13"/>
<evidence type="ECO:0000313" key="17">
    <source>
        <dbReference type="Proteomes" id="UP001487740"/>
    </source>
</evidence>
<proteinExistence type="inferred from homology"/>
<reference evidence="16 17" key="1">
    <citation type="submission" date="2023-03" db="EMBL/GenBank/DDBJ databases">
        <title>High-quality genome of Scylla paramamosain provides insights in environmental adaptation.</title>
        <authorList>
            <person name="Zhang L."/>
        </authorList>
    </citation>
    <scope>NUCLEOTIDE SEQUENCE [LARGE SCALE GENOMIC DNA]</scope>
    <source>
        <strain evidence="16">LZ_2023a</strain>
        <tissue evidence="16">Muscle</tissue>
    </source>
</reference>
<evidence type="ECO:0000256" key="1">
    <source>
        <dbReference type="ARBA" id="ARBA00004448"/>
    </source>
</evidence>
<dbReference type="EMBL" id="JARAKH010000036">
    <property type="protein sequence ID" value="KAK8383542.1"/>
    <property type="molecule type" value="Genomic_DNA"/>
</dbReference>
<dbReference type="FunFam" id="1.20.120.1760:FF:000005">
    <property type="entry name" value="Cardiolipin synthase 1"/>
    <property type="match status" value="1"/>
</dbReference>
<keyword evidence="9" id="KW-0496">Mitochondrion</keyword>